<proteinExistence type="predicted"/>
<accession>A0AAV3QS99</accession>
<feature type="compositionally biased region" description="Basic and acidic residues" evidence="1">
    <location>
        <begin position="1"/>
        <end position="11"/>
    </location>
</feature>
<feature type="region of interest" description="Disordered" evidence="1">
    <location>
        <begin position="1"/>
        <end position="22"/>
    </location>
</feature>
<evidence type="ECO:0000256" key="1">
    <source>
        <dbReference type="SAM" id="MobiDB-lite"/>
    </source>
</evidence>
<dbReference type="Proteomes" id="UP001454036">
    <property type="component" value="Unassembled WGS sequence"/>
</dbReference>
<reference evidence="2 3" key="1">
    <citation type="submission" date="2024-01" db="EMBL/GenBank/DDBJ databases">
        <title>The complete chloroplast genome sequence of Lithospermum erythrorhizon: insights into the phylogenetic relationship among Boraginaceae species and the maternal lineages of purple gromwells.</title>
        <authorList>
            <person name="Okada T."/>
            <person name="Watanabe K."/>
        </authorList>
    </citation>
    <scope>NUCLEOTIDE SEQUENCE [LARGE SCALE GENOMIC DNA]</scope>
</reference>
<name>A0AAV3QS99_LITER</name>
<dbReference type="EMBL" id="BAABME010005925">
    <property type="protein sequence ID" value="GAA0166987.1"/>
    <property type="molecule type" value="Genomic_DNA"/>
</dbReference>
<gene>
    <name evidence="2" type="ORF">LIER_22021</name>
</gene>
<feature type="compositionally biased region" description="Basic and acidic residues" evidence="1">
    <location>
        <begin position="173"/>
        <end position="187"/>
    </location>
</feature>
<evidence type="ECO:0000313" key="2">
    <source>
        <dbReference type="EMBL" id="GAA0166987.1"/>
    </source>
</evidence>
<feature type="region of interest" description="Disordered" evidence="1">
    <location>
        <begin position="160"/>
        <end position="190"/>
    </location>
</feature>
<dbReference type="AlphaFoldDB" id="A0AAV3QS99"/>
<evidence type="ECO:0000313" key="3">
    <source>
        <dbReference type="Proteomes" id="UP001454036"/>
    </source>
</evidence>
<protein>
    <submittedName>
        <fullName evidence="2">Uncharacterized protein</fullName>
    </submittedName>
</protein>
<organism evidence="2 3">
    <name type="scientific">Lithospermum erythrorhizon</name>
    <name type="common">Purple gromwell</name>
    <name type="synonym">Lithospermum officinale var. erythrorhizon</name>
    <dbReference type="NCBI Taxonomy" id="34254"/>
    <lineage>
        <taxon>Eukaryota</taxon>
        <taxon>Viridiplantae</taxon>
        <taxon>Streptophyta</taxon>
        <taxon>Embryophyta</taxon>
        <taxon>Tracheophyta</taxon>
        <taxon>Spermatophyta</taxon>
        <taxon>Magnoliopsida</taxon>
        <taxon>eudicotyledons</taxon>
        <taxon>Gunneridae</taxon>
        <taxon>Pentapetalae</taxon>
        <taxon>asterids</taxon>
        <taxon>lamiids</taxon>
        <taxon>Boraginales</taxon>
        <taxon>Boraginaceae</taxon>
        <taxon>Boraginoideae</taxon>
        <taxon>Lithospermeae</taxon>
        <taxon>Lithospermum</taxon>
    </lineage>
</organism>
<feature type="compositionally biased region" description="Polar residues" evidence="1">
    <location>
        <begin position="12"/>
        <end position="22"/>
    </location>
</feature>
<keyword evidence="3" id="KW-1185">Reference proteome</keyword>
<sequence>MLNNCKRKDETNAQLMNNSANANNDKEVVLVPASKEKTMISRVPFRPKYQVKAKPHARKTKEWVKAVFTGAKKVDSGVKNVDSGAKIVDSGEDDSNPFSALADLESTEEVKESRNSVQINGGRNNNILDASSLPPPSLLSGGSLQVVTYKGGMEGYGLAAHAKSAPPSPNKQGENKGLELDQERIQDDNVDELEVGQVIMLKEGDNPSYG</sequence>
<comment type="caution">
    <text evidence="2">The sequence shown here is derived from an EMBL/GenBank/DDBJ whole genome shotgun (WGS) entry which is preliminary data.</text>
</comment>